<evidence type="ECO:0000313" key="1">
    <source>
        <dbReference type="EMBL" id="KKS84541.1"/>
    </source>
</evidence>
<organism evidence="1 2">
    <name type="scientific">Candidatus Gottesmanbacteria bacterium GW2011_GWB1_43_11</name>
    <dbReference type="NCBI Taxonomy" id="1618446"/>
    <lineage>
        <taxon>Bacteria</taxon>
        <taxon>Candidatus Gottesmaniibacteriota</taxon>
    </lineage>
</organism>
<evidence type="ECO:0000313" key="2">
    <source>
        <dbReference type="Proteomes" id="UP000034050"/>
    </source>
</evidence>
<gene>
    <name evidence="1" type="ORF">UV61_C0028G0002</name>
</gene>
<name>A0A0G1END3_9BACT</name>
<dbReference type="Proteomes" id="UP000034050">
    <property type="component" value="Unassembled WGS sequence"/>
</dbReference>
<accession>A0A0G1END3</accession>
<comment type="caution">
    <text evidence="1">The sequence shown here is derived from an EMBL/GenBank/DDBJ whole genome shotgun (WGS) entry which is preliminary data.</text>
</comment>
<proteinExistence type="predicted"/>
<protein>
    <submittedName>
        <fullName evidence="1">Uncharacterized protein</fullName>
    </submittedName>
</protein>
<dbReference type="AlphaFoldDB" id="A0A0G1END3"/>
<reference evidence="1 2" key="1">
    <citation type="journal article" date="2015" name="Nature">
        <title>rRNA introns, odd ribosomes, and small enigmatic genomes across a large radiation of phyla.</title>
        <authorList>
            <person name="Brown C.T."/>
            <person name="Hug L.A."/>
            <person name="Thomas B.C."/>
            <person name="Sharon I."/>
            <person name="Castelle C.J."/>
            <person name="Singh A."/>
            <person name="Wilkins M.J."/>
            <person name="Williams K.H."/>
            <person name="Banfield J.F."/>
        </authorList>
    </citation>
    <scope>NUCLEOTIDE SEQUENCE [LARGE SCALE GENOMIC DNA]</scope>
</reference>
<dbReference type="EMBL" id="LCFD01000028">
    <property type="protein sequence ID" value="KKS84541.1"/>
    <property type="molecule type" value="Genomic_DNA"/>
</dbReference>
<dbReference type="STRING" id="1618446.UV61_C0028G0002"/>
<sequence length="321" mass="35675">MPHKDHAPSLDQKTRLHEKLKFLLAGQFAIGADVEVLGQVLIPGKNRATAILKPDCLPQAAYKLGPEILSLLDISTRSRAAMTGAVVTEFLFRNNGHLIDTFEPGDWEKLRSGQSVSIPVSVRNNTQRLIVVEKPTRLFRLYSPIAATPLVGDALRQAIGAGDIRIDGQEGRDWRYLPDDPRTGTCPGIAVTLNPERFWLPPDPLHPEVSLEGEMPLADFRRYIDSLLAPIPPNARDIYWIGETAPVELSPGHYSILGNKLPNGSRHMKSLLLDPGRPWSRDMGKRSGIRVEIRGDPKDVKNVLFFFWSNSDNLANPPPLQ</sequence>